<dbReference type="PANTHER" id="PTHR43464">
    <property type="entry name" value="METHYLTRANSFERASE"/>
    <property type="match status" value="1"/>
</dbReference>
<evidence type="ECO:0000313" key="5">
    <source>
        <dbReference type="EMBL" id="OOZ41261.1"/>
    </source>
</evidence>
<evidence type="ECO:0000259" key="4">
    <source>
        <dbReference type="Pfam" id="PF13649"/>
    </source>
</evidence>
<dbReference type="AlphaFoldDB" id="A0A1T2L855"/>
<dbReference type="Proteomes" id="UP000191110">
    <property type="component" value="Unassembled WGS sequence"/>
</dbReference>
<accession>A0A1T2L855</accession>
<gene>
    <name evidence="5" type="ORF">BOW53_04590</name>
</gene>
<protein>
    <recommendedName>
        <fullName evidence="4">Methyltransferase domain-containing protein</fullName>
    </recommendedName>
</protein>
<evidence type="ECO:0000313" key="6">
    <source>
        <dbReference type="Proteomes" id="UP000191110"/>
    </source>
</evidence>
<dbReference type="SUPFAM" id="SSF53335">
    <property type="entry name" value="S-adenosyl-L-methionine-dependent methyltransferases"/>
    <property type="match status" value="1"/>
</dbReference>
<evidence type="ECO:0000256" key="2">
    <source>
        <dbReference type="ARBA" id="ARBA00022679"/>
    </source>
</evidence>
<comment type="caution">
    <text evidence="5">The sequence shown here is derived from an EMBL/GenBank/DDBJ whole genome shotgun (WGS) entry which is preliminary data.</text>
</comment>
<dbReference type="EMBL" id="MPRL01000012">
    <property type="protein sequence ID" value="OOZ41261.1"/>
    <property type="molecule type" value="Genomic_DNA"/>
</dbReference>
<dbReference type="RefSeq" id="WP_078482909.1">
    <property type="nucleotide sequence ID" value="NZ_MPRL01000012.1"/>
</dbReference>
<dbReference type="CDD" id="cd02440">
    <property type="entry name" value="AdoMet_MTases"/>
    <property type="match status" value="1"/>
</dbReference>
<dbReference type="InterPro" id="IPR029063">
    <property type="entry name" value="SAM-dependent_MTases_sf"/>
</dbReference>
<organism evidence="5 6">
    <name type="scientific">Solemya pervernicosa gill symbiont</name>
    <dbReference type="NCBI Taxonomy" id="642797"/>
    <lineage>
        <taxon>Bacteria</taxon>
        <taxon>Pseudomonadati</taxon>
        <taxon>Pseudomonadota</taxon>
        <taxon>Gammaproteobacteria</taxon>
        <taxon>sulfur-oxidizing symbionts</taxon>
    </lineage>
</organism>
<evidence type="ECO:0000256" key="3">
    <source>
        <dbReference type="ARBA" id="ARBA00022691"/>
    </source>
</evidence>
<dbReference type="Gene3D" id="3.40.50.150">
    <property type="entry name" value="Vaccinia Virus protein VP39"/>
    <property type="match status" value="1"/>
</dbReference>
<reference evidence="5 6" key="1">
    <citation type="submission" date="2016-11" db="EMBL/GenBank/DDBJ databases">
        <title>Mixed transmission modes and dynamic genome evolution in an obligate animal-bacterial symbiosis.</title>
        <authorList>
            <person name="Russell S.L."/>
            <person name="Corbett-Detig R.B."/>
            <person name="Cavanaugh C.M."/>
        </authorList>
    </citation>
    <scope>NUCLEOTIDE SEQUENCE [LARGE SCALE GENOMIC DNA]</scope>
    <source>
        <strain evidence="5">Sveles-Q1</strain>
    </source>
</reference>
<keyword evidence="3" id="KW-0949">S-adenosyl-L-methionine</keyword>
<name>A0A1T2L855_9GAMM</name>
<sequence length="201" mass="22441">MSLEDQARWDARYRKLADNSILEPIALLRENLHLLPREGRVVELACGMGANIMLLAEQGLECEGWDISPVAIDLLAAAARERGLSLQGVVRDLVAEPPQAEQFDVMIISRYLERSLFAAIAAALKPGGLLFYQTYTQQHVTGSGPFNSEFRLAPNELLRAFPALELIYYREEGRVGDLDHGFRDEAELIARKPLVNEHTAL</sequence>
<dbReference type="InterPro" id="IPR041698">
    <property type="entry name" value="Methyltransf_25"/>
</dbReference>
<dbReference type="GO" id="GO:0008168">
    <property type="term" value="F:methyltransferase activity"/>
    <property type="evidence" value="ECO:0007669"/>
    <property type="project" value="UniProtKB-KW"/>
</dbReference>
<dbReference type="GO" id="GO:0032259">
    <property type="term" value="P:methylation"/>
    <property type="evidence" value="ECO:0007669"/>
    <property type="project" value="UniProtKB-KW"/>
</dbReference>
<keyword evidence="1" id="KW-0489">Methyltransferase</keyword>
<keyword evidence="6" id="KW-1185">Reference proteome</keyword>
<feature type="domain" description="Methyltransferase" evidence="4">
    <location>
        <begin position="41"/>
        <end position="128"/>
    </location>
</feature>
<dbReference type="Pfam" id="PF13649">
    <property type="entry name" value="Methyltransf_25"/>
    <property type="match status" value="1"/>
</dbReference>
<proteinExistence type="predicted"/>
<dbReference type="OrthoDB" id="9804312at2"/>
<keyword evidence="2" id="KW-0808">Transferase</keyword>
<evidence type="ECO:0000256" key="1">
    <source>
        <dbReference type="ARBA" id="ARBA00022603"/>
    </source>
</evidence>
<dbReference type="PANTHER" id="PTHR43464:SF19">
    <property type="entry name" value="UBIQUINONE BIOSYNTHESIS O-METHYLTRANSFERASE, MITOCHONDRIAL"/>
    <property type="match status" value="1"/>
</dbReference>